<dbReference type="SUPFAM" id="SSF50341">
    <property type="entry name" value="CheW-like"/>
    <property type="match status" value="1"/>
</dbReference>
<evidence type="ECO:0000313" key="15">
    <source>
        <dbReference type="EMBL" id="RFF30519.1"/>
    </source>
</evidence>
<keyword evidence="7" id="KW-0902">Two-component regulatory system</keyword>
<dbReference type="Pfam" id="PF00072">
    <property type="entry name" value="Response_reg"/>
    <property type="match status" value="1"/>
</dbReference>
<feature type="domain" description="HPt" evidence="14">
    <location>
        <begin position="1"/>
        <end position="98"/>
    </location>
</feature>
<dbReference type="GO" id="GO:0000155">
    <property type="term" value="F:phosphorelay sensor kinase activity"/>
    <property type="evidence" value="ECO:0007669"/>
    <property type="project" value="InterPro"/>
</dbReference>
<dbReference type="InterPro" id="IPR003594">
    <property type="entry name" value="HATPase_dom"/>
</dbReference>
<dbReference type="EC" id="2.7.13.3" evidence="2"/>
<gene>
    <name evidence="15" type="ORF">DZC52_07230</name>
</gene>
<dbReference type="SMART" id="SM00073">
    <property type="entry name" value="HPT"/>
    <property type="match status" value="1"/>
</dbReference>
<comment type="catalytic activity">
    <reaction evidence="1">
        <text>ATP + protein L-histidine = ADP + protein N-phospho-L-histidine.</text>
        <dbReference type="EC" id="2.7.13.3"/>
    </reaction>
</comment>
<evidence type="ECO:0000256" key="2">
    <source>
        <dbReference type="ARBA" id="ARBA00012438"/>
    </source>
</evidence>
<dbReference type="PROSITE" id="PS50109">
    <property type="entry name" value="HIS_KIN"/>
    <property type="match status" value="1"/>
</dbReference>
<dbReference type="InterPro" id="IPR008207">
    <property type="entry name" value="Sig_transdc_His_kin_Hpt_dom"/>
</dbReference>
<name>A0A3E1K8W8_9GAMM</name>
<dbReference type="InterPro" id="IPR004358">
    <property type="entry name" value="Sig_transdc_His_kin-like_C"/>
</dbReference>
<evidence type="ECO:0000259" key="14">
    <source>
        <dbReference type="PROSITE" id="PS50894"/>
    </source>
</evidence>
<evidence type="ECO:0000259" key="13">
    <source>
        <dbReference type="PROSITE" id="PS50851"/>
    </source>
</evidence>
<dbReference type="SUPFAM" id="SSF47226">
    <property type="entry name" value="Histidine-containing phosphotransfer domain, HPT domain"/>
    <property type="match status" value="1"/>
</dbReference>
<reference evidence="15 16" key="1">
    <citation type="submission" date="2018-08" db="EMBL/GenBank/DDBJ databases">
        <title>Wenzhouxiangella salilacus sp. nov., a novel bacterium isolated from a saline lake in Xinjiang Province, China.</title>
        <authorList>
            <person name="Han S."/>
        </authorList>
    </citation>
    <scope>NUCLEOTIDE SEQUENCE [LARGE SCALE GENOMIC DNA]</scope>
    <source>
        <strain evidence="15 16">XDB06</strain>
    </source>
</reference>
<dbReference type="Gene3D" id="2.30.30.40">
    <property type="entry name" value="SH3 Domains"/>
    <property type="match status" value="1"/>
</dbReference>
<dbReference type="Pfam" id="PF02895">
    <property type="entry name" value="H-kinase_dim"/>
    <property type="match status" value="1"/>
</dbReference>
<comment type="caution">
    <text evidence="15">The sequence shown here is derived from an EMBL/GenBank/DDBJ whole genome shotgun (WGS) entry which is preliminary data.</text>
</comment>
<organism evidence="15 16">
    <name type="scientific">Wenzhouxiangella sediminis</name>
    <dbReference type="NCBI Taxonomy" id="1792836"/>
    <lineage>
        <taxon>Bacteria</taxon>
        <taxon>Pseudomonadati</taxon>
        <taxon>Pseudomonadota</taxon>
        <taxon>Gammaproteobacteria</taxon>
        <taxon>Chromatiales</taxon>
        <taxon>Wenzhouxiangellaceae</taxon>
        <taxon>Wenzhouxiangella</taxon>
    </lineage>
</organism>
<evidence type="ECO:0000256" key="9">
    <source>
        <dbReference type="PROSITE-ProRule" id="PRU00110"/>
    </source>
</evidence>
<feature type="domain" description="Response regulatory" evidence="12">
    <location>
        <begin position="636"/>
        <end position="752"/>
    </location>
</feature>
<dbReference type="InterPro" id="IPR011006">
    <property type="entry name" value="CheY-like_superfamily"/>
</dbReference>
<dbReference type="Proteomes" id="UP000260351">
    <property type="component" value="Unassembled WGS sequence"/>
</dbReference>
<dbReference type="InterPro" id="IPR036061">
    <property type="entry name" value="CheW-like_dom_sf"/>
</dbReference>
<dbReference type="InterPro" id="IPR051315">
    <property type="entry name" value="Bact_Chemotaxis_CheA"/>
</dbReference>
<evidence type="ECO:0000256" key="7">
    <source>
        <dbReference type="ARBA" id="ARBA00023012"/>
    </source>
</evidence>
<evidence type="ECO:0000256" key="8">
    <source>
        <dbReference type="ARBA" id="ARBA00035100"/>
    </source>
</evidence>
<feature type="domain" description="CheW-like" evidence="13">
    <location>
        <begin position="475"/>
        <end position="611"/>
    </location>
</feature>
<dbReference type="InterPro" id="IPR036641">
    <property type="entry name" value="HPT_dom_sf"/>
</dbReference>
<protein>
    <recommendedName>
        <fullName evidence="3">Chemotaxis protein CheA</fullName>
        <ecNumber evidence="2">2.7.13.3</ecNumber>
    </recommendedName>
</protein>
<accession>A0A3E1K8W8</accession>
<feature type="modified residue" description="Phosphohistidine" evidence="9">
    <location>
        <position position="41"/>
    </location>
</feature>
<keyword evidence="5" id="KW-0808">Transferase</keyword>
<evidence type="ECO:0000256" key="10">
    <source>
        <dbReference type="PROSITE-ProRule" id="PRU00169"/>
    </source>
</evidence>
<dbReference type="InterPro" id="IPR001789">
    <property type="entry name" value="Sig_transdc_resp-reg_receiver"/>
</dbReference>
<dbReference type="CDD" id="cd00088">
    <property type="entry name" value="HPT"/>
    <property type="match status" value="1"/>
</dbReference>
<evidence type="ECO:0000256" key="4">
    <source>
        <dbReference type="ARBA" id="ARBA00022553"/>
    </source>
</evidence>
<evidence type="ECO:0000256" key="3">
    <source>
        <dbReference type="ARBA" id="ARBA00021495"/>
    </source>
</evidence>
<sequence>MLEAFLEEAEEVLEHADESLQQWREAPEDKALVTSLQRDLHTIKGSSRMVGLDAIGSVAHVMEELLEGIAAGLHRTTAERIDALEAGCDHLHAMVEAVQKREPMPERPSGGLFPEAEEEIEEAEILPELAEEEEAAPEQAEEAQVARTETLRVPANLVDDLVNFAGEISIFRSRLEEQVNVFRSNVAEVDETVIRLRDQLRKLEIETEAQILARYEREHGPADEAFDPLELDRYSTIQQLSRALGESVNDLTSLTSILDDATRQSETLLMQQSRVNTELQEGLMQARMVAFNTLLPRFRRVVRNAARELDKQARLVVDIEGDGQLDRSVLDRITAPLEHLLRNSVSHGIESPEQRREAGKPETGSIHIDVSREATELVLRVRDDGAGLNLVAIRKRGVEQKLLADPDNASDRDLAQLIFRPGFSTAKQVSELAGRGIGMDVVANEVRQIGGSVRADTDTGKGALFTIRIPLSLTVMQAIMVRVADRQFAIPLQAVRGVTRMLSSEWEHQIHSSDPHQEYAGDQYPLIELETQLGFDVEELPEGTLSLLMIEAGEHRAALRVSELQGHREIVIKPVGPQISSITGILGGTITGDGQVVPILDMGPLIRRAFEKNLLPGHEAEYERAERAEEIKRTPLVMVVDDSITMRRVTARVLEHRGLEVMTARDGLDAVEAMFERVPDLILLDIEMPRMDGYELATHVRNDPRLKHVPMVMITSRSGEKHRQHAKDLGVNGYLTKPYQEADLIEEVFDQLRMPVPQG</sequence>
<dbReference type="PANTHER" id="PTHR43395">
    <property type="entry name" value="SENSOR HISTIDINE KINASE CHEA"/>
    <property type="match status" value="1"/>
</dbReference>
<evidence type="ECO:0000256" key="1">
    <source>
        <dbReference type="ARBA" id="ARBA00000085"/>
    </source>
</evidence>
<dbReference type="InterPro" id="IPR004105">
    <property type="entry name" value="CheA-like_dim"/>
</dbReference>
<dbReference type="Gene3D" id="3.30.565.10">
    <property type="entry name" value="Histidine kinase-like ATPase, C-terminal domain"/>
    <property type="match status" value="1"/>
</dbReference>
<dbReference type="InterPro" id="IPR036890">
    <property type="entry name" value="HATPase_C_sf"/>
</dbReference>
<dbReference type="PROSITE" id="PS50851">
    <property type="entry name" value="CHEW"/>
    <property type="match status" value="1"/>
</dbReference>
<dbReference type="Pfam" id="PF01584">
    <property type="entry name" value="CheW"/>
    <property type="match status" value="1"/>
</dbReference>
<dbReference type="Pfam" id="PF02518">
    <property type="entry name" value="HATPase_c"/>
    <property type="match status" value="1"/>
</dbReference>
<dbReference type="PROSITE" id="PS50894">
    <property type="entry name" value="HPT"/>
    <property type="match status" value="1"/>
</dbReference>
<dbReference type="PROSITE" id="PS50110">
    <property type="entry name" value="RESPONSE_REGULATORY"/>
    <property type="match status" value="1"/>
</dbReference>
<dbReference type="SMART" id="SM00260">
    <property type="entry name" value="CheW"/>
    <property type="match status" value="1"/>
</dbReference>
<keyword evidence="6 15" id="KW-0418">Kinase</keyword>
<keyword evidence="16" id="KW-1185">Reference proteome</keyword>
<feature type="domain" description="Histidine kinase" evidence="11">
    <location>
        <begin position="239"/>
        <end position="473"/>
    </location>
</feature>
<dbReference type="SUPFAM" id="SSF52172">
    <property type="entry name" value="CheY-like"/>
    <property type="match status" value="1"/>
</dbReference>
<dbReference type="GO" id="GO:0006935">
    <property type="term" value="P:chemotaxis"/>
    <property type="evidence" value="ECO:0007669"/>
    <property type="project" value="InterPro"/>
</dbReference>
<dbReference type="InterPro" id="IPR005467">
    <property type="entry name" value="His_kinase_dom"/>
</dbReference>
<dbReference type="GO" id="GO:0005737">
    <property type="term" value="C:cytoplasm"/>
    <property type="evidence" value="ECO:0007669"/>
    <property type="project" value="InterPro"/>
</dbReference>
<comment type="function">
    <text evidence="8">Involved in the transmission of sensory signals from the chemoreceptors to the flagellar motors. CheA is autophosphorylated; it can transfer its phosphate group to either CheB or CheY.</text>
</comment>
<dbReference type="InterPro" id="IPR002545">
    <property type="entry name" value="CheW-lke_dom"/>
</dbReference>
<evidence type="ECO:0000313" key="16">
    <source>
        <dbReference type="Proteomes" id="UP000260351"/>
    </source>
</evidence>
<proteinExistence type="predicted"/>
<evidence type="ECO:0000259" key="11">
    <source>
        <dbReference type="PROSITE" id="PS50109"/>
    </source>
</evidence>
<dbReference type="Gene3D" id="1.20.120.160">
    <property type="entry name" value="HPT domain"/>
    <property type="match status" value="1"/>
</dbReference>
<dbReference type="SUPFAM" id="SSF55874">
    <property type="entry name" value="ATPase domain of HSP90 chaperone/DNA topoisomerase II/histidine kinase"/>
    <property type="match status" value="1"/>
</dbReference>
<dbReference type="FunFam" id="3.30.565.10:FF:000016">
    <property type="entry name" value="Chemotaxis protein CheA, putative"/>
    <property type="match status" value="1"/>
</dbReference>
<evidence type="ECO:0000256" key="6">
    <source>
        <dbReference type="ARBA" id="ARBA00022777"/>
    </source>
</evidence>
<dbReference type="SMART" id="SM00387">
    <property type="entry name" value="HATPase_c"/>
    <property type="match status" value="1"/>
</dbReference>
<evidence type="ECO:0000259" key="12">
    <source>
        <dbReference type="PROSITE" id="PS50110"/>
    </source>
</evidence>
<dbReference type="PRINTS" id="PR00344">
    <property type="entry name" value="BCTRLSENSOR"/>
</dbReference>
<dbReference type="SMART" id="SM01231">
    <property type="entry name" value="H-kinase_dim"/>
    <property type="match status" value="1"/>
</dbReference>
<dbReference type="PANTHER" id="PTHR43395:SF8">
    <property type="entry name" value="HISTIDINE KINASE"/>
    <property type="match status" value="1"/>
</dbReference>
<dbReference type="Pfam" id="PF01627">
    <property type="entry name" value="Hpt"/>
    <property type="match status" value="1"/>
</dbReference>
<keyword evidence="4 10" id="KW-0597">Phosphoprotein</keyword>
<dbReference type="EMBL" id="QUZK01000034">
    <property type="protein sequence ID" value="RFF30519.1"/>
    <property type="molecule type" value="Genomic_DNA"/>
</dbReference>
<dbReference type="CDD" id="cd17546">
    <property type="entry name" value="REC_hyHK_CKI1_RcsC-like"/>
    <property type="match status" value="1"/>
</dbReference>
<dbReference type="AlphaFoldDB" id="A0A3E1K8W8"/>
<dbReference type="Gene3D" id="3.40.50.2300">
    <property type="match status" value="1"/>
</dbReference>
<dbReference type="SMART" id="SM00448">
    <property type="entry name" value="REC"/>
    <property type="match status" value="1"/>
</dbReference>
<feature type="modified residue" description="4-aspartylphosphate" evidence="10">
    <location>
        <position position="685"/>
    </location>
</feature>
<evidence type="ECO:0000256" key="5">
    <source>
        <dbReference type="ARBA" id="ARBA00022679"/>
    </source>
</evidence>